<name>A0A4S2KE13_9HYME</name>
<sequence>MGKNKFSLNKNKSILFIWVTFRGREWSKYRPPKKHRNGDRDKWRSSAREKHRLTSYIVCNIRLVVTRQQIAFESVKLMLTTYISCMHI</sequence>
<protein>
    <submittedName>
        <fullName evidence="1">Uncharacterized protein</fullName>
    </submittedName>
</protein>
<dbReference type="EMBL" id="QBLH01003046">
    <property type="protein sequence ID" value="TGZ45788.1"/>
    <property type="molecule type" value="Genomic_DNA"/>
</dbReference>
<accession>A0A4S2KE13</accession>
<keyword evidence="2" id="KW-1185">Reference proteome</keyword>
<proteinExistence type="predicted"/>
<dbReference type="Proteomes" id="UP000310200">
    <property type="component" value="Unassembled WGS sequence"/>
</dbReference>
<dbReference type="AlphaFoldDB" id="A0A4S2KE13"/>
<evidence type="ECO:0000313" key="1">
    <source>
        <dbReference type="EMBL" id="TGZ45788.1"/>
    </source>
</evidence>
<comment type="caution">
    <text evidence="1">The sequence shown here is derived from an EMBL/GenBank/DDBJ whole genome shotgun (WGS) entry which is preliminary data.</text>
</comment>
<organism evidence="1 2">
    <name type="scientific">Temnothorax longispinosus</name>
    <dbReference type="NCBI Taxonomy" id="300112"/>
    <lineage>
        <taxon>Eukaryota</taxon>
        <taxon>Metazoa</taxon>
        <taxon>Ecdysozoa</taxon>
        <taxon>Arthropoda</taxon>
        <taxon>Hexapoda</taxon>
        <taxon>Insecta</taxon>
        <taxon>Pterygota</taxon>
        <taxon>Neoptera</taxon>
        <taxon>Endopterygota</taxon>
        <taxon>Hymenoptera</taxon>
        <taxon>Apocrita</taxon>
        <taxon>Aculeata</taxon>
        <taxon>Formicoidea</taxon>
        <taxon>Formicidae</taxon>
        <taxon>Myrmicinae</taxon>
        <taxon>Temnothorax</taxon>
    </lineage>
</organism>
<evidence type="ECO:0000313" key="2">
    <source>
        <dbReference type="Proteomes" id="UP000310200"/>
    </source>
</evidence>
<gene>
    <name evidence="1" type="ORF">DBV15_02635</name>
</gene>
<reference evidence="1 2" key="1">
    <citation type="journal article" date="2019" name="Philos. Trans. R. Soc. Lond., B, Biol. Sci.">
        <title>Ant behaviour and brain gene expression of defending hosts depend on the ecological success of the intruding social parasite.</title>
        <authorList>
            <person name="Kaur R."/>
            <person name="Stoldt M."/>
            <person name="Jongepier E."/>
            <person name="Feldmeyer B."/>
            <person name="Menzel F."/>
            <person name="Bornberg-Bauer E."/>
            <person name="Foitzik S."/>
        </authorList>
    </citation>
    <scope>NUCLEOTIDE SEQUENCE [LARGE SCALE GENOMIC DNA]</scope>
    <source>
        <tissue evidence="1">Whole body</tissue>
    </source>
</reference>